<dbReference type="AlphaFoldDB" id="A0A5R8ZVG7"/>
<gene>
    <name evidence="2" type="ORF">FEA48_25350</name>
</gene>
<reference evidence="3" key="2">
    <citation type="submission" date="2019-06" db="EMBL/GenBank/DDBJ databases">
        <title>AzeR, a transcriptional regulator that responds to azelaic acid in Pseudomonas nitroreducens.</title>
        <authorList>
            <person name="Bez C."/>
            <person name="Javvadi S.G."/>
            <person name="Bertani I."/>
            <person name="Devescovi G."/>
            <person name="Studholme D.J."/>
            <person name="Geller A."/>
            <person name="Levy A."/>
            <person name="Venturi V."/>
        </authorList>
    </citation>
    <scope>NUCLEOTIDE SEQUENCE [LARGE SCALE GENOMIC DNA]</scope>
    <source>
        <strain evidence="3">DSM 9128</strain>
    </source>
</reference>
<feature type="transmembrane region" description="Helical" evidence="1">
    <location>
        <begin position="50"/>
        <end position="72"/>
    </location>
</feature>
<name>A0A5R8ZVG7_PSENT</name>
<keyword evidence="1" id="KW-1133">Transmembrane helix</keyword>
<keyword evidence="1" id="KW-0472">Membrane</keyword>
<proteinExistence type="predicted"/>
<sequence>MIALLYQLADHPSPPPSDEPWPELPPPDELWPAIHARIPDDEADSPGLRWPLIIASVVGVLIGAAICLSLLLELRPAS</sequence>
<comment type="caution">
    <text evidence="2">The sequence shown here is derived from an EMBL/GenBank/DDBJ whole genome shotgun (WGS) entry which is preliminary data.</text>
</comment>
<dbReference type="Proteomes" id="UP000307510">
    <property type="component" value="Unassembled WGS sequence"/>
</dbReference>
<evidence type="ECO:0000313" key="3">
    <source>
        <dbReference type="Proteomes" id="UP000307510"/>
    </source>
</evidence>
<dbReference type="RefSeq" id="WP_138216280.1">
    <property type="nucleotide sequence ID" value="NZ_VASG01000008.1"/>
</dbReference>
<organism evidence="2 3">
    <name type="scientific">Pseudomonas nitroreducens</name>
    <dbReference type="NCBI Taxonomy" id="46680"/>
    <lineage>
        <taxon>Bacteria</taxon>
        <taxon>Pseudomonadati</taxon>
        <taxon>Pseudomonadota</taxon>
        <taxon>Gammaproteobacteria</taxon>
        <taxon>Pseudomonadales</taxon>
        <taxon>Pseudomonadaceae</taxon>
        <taxon>Pseudomonas</taxon>
    </lineage>
</organism>
<accession>A0A5R8ZVG7</accession>
<protein>
    <submittedName>
        <fullName evidence="2">Uncharacterized protein</fullName>
    </submittedName>
</protein>
<dbReference type="EMBL" id="VASG01000008">
    <property type="protein sequence ID" value="TLP70240.1"/>
    <property type="molecule type" value="Genomic_DNA"/>
</dbReference>
<evidence type="ECO:0000256" key="1">
    <source>
        <dbReference type="SAM" id="Phobius"/>
    </source>
</evidence>
<reference evidence="2 3" key="1">
    <citation type="submission" date="2019-05" db="EMBL/GenBank/DDBJ databases">
        <authorList>
            <person name="Moore K."/>
            <person name="O'Neill P."/>
            <person name="Farbos A."/>
            <person name="Studholme D.J."/>
        </authorList>
    </citation>
    <scope>NUCLEOTIDE SEQUENCE [LARGE SCALE GENOMIC DNA]</scope>
    <source>
        <strain evidence="2 3">DSM 9128</strain>
    </source>
</reference>
<keyword evidence="1" id="KW-0812">Transmembrane</keyword>
<evidence type="ECO:0000313" key="2">
    <source>
        <dbReference type="EMBL" id="TLP70240.1"/>
    </source>
</evidence>